<gene>
    <name evidence="1" type="ORF">CF651_19030</name>
</gene>
<organism evidence="1 2">
    <name type="scientific">Paenibacillus rigui</name>
    <dbReference type="NCBI Taxonomy" id="554312"/>
    <lineage>
        <taxon>Bacteria</taxon>
        <taxon>Bacillati</taxon>
        <taxon>Bacillota</taxon>
        <taxon>Bacilli</taxon>
        <taxon>Bacillales</taxon>
        <taxon>Paenibacillaceae</taxon>
        <taxon>Paenibacillus</taxon>
    </lineage>
</organism>
<dbReference type="AlphaFoldDB" id="A0A229UMK4"/>
<comment type="caution">
    <text evidence="1">The sequence shown here is derived from an EMBL/GenBank/DDBJ whole genome shotgun (WGS) entry which is preliminary data.</text>
</comment>
<dbReference type="Proteomes" id="UP000215509">
    <property type="component" value="Unassembled WGS sequence"/>
</dbReference>
<evidence type="ECO:0000313" key="2">
    <source>
        <dbReference type="Proteomes" id="UP000215509"/>
    </source>
</evidence>
<sequence length="177" mass="20268">MNIATLLTAIRTEIGDKEEPYRYDEMALLEFIQGAISDYSQYRPRRKRGSITLREDSLEYQMPDDYQVWVSGLENYEVLDSMLYLDVYPRSPIILTFVYLANHDVSSLPESSLSLIVDYCMWKLLSDATREGSEISELKLGKGLDIKFDNFDQISKLAETRYSSYLSAVKKTIGGGT</sequence>
<dbReference type="EMBL" id="NMQW01000027">
    <property type="protein sequence ID" value="OXM84602.1"/>
    <property type="molecule type" value="Genomic_DNA"/>
</dbReference>
<evidence type="ECO:0000313" key="1">
    <source>
        <dbReference type="EMBL" id="OXM84602.1"/>
    </source>
</evidence>
<dbReference type="RefSeq" id="WP_094016458.1">
    <property type="nucleotide sequence ID" value="NZ_NMQW01000027.1"/>
</dbReference>
<dbReference type="OrthoDB" id="2679012at2"/>
<proteinExistence type="predicted"/>
<accession>A0A229UMK4</accession>
<name>A0A229UMK4_9BACL</name>
<protein>
    <submittedName>
        <fullName evidence="1">Uncharacterized protein</fullName>
    </submittedName>
</protein>
<reference evidence="1 2" key="1">
    <citation type="submission" date="2017-07" db="EMBL/GenBank/DDBJ databases">
        <title>Genome sequencing and assembly of Paenibacillus rigui.</title>
        <authorList>
            <person name="Mayilraj S."/>
        </authorList>
    </citation>
    <scope>NUCLEOTIDE SEQUENCE [LARGE SCALE GENOMIC DNA]</scope>
    <source>
        <strain evidence="1 2">JCM 16352</strain>
    </source>
</reference>
<keyword evidence="2" id="KW-1185">Reference proteome</keyword>